<dbReference type="GO" id="GO:0016301">
    <property type="term" value="F:kinase activity"/>
    <property type="evidence" value="ECO:0007669"/>
    <property type="project" value="UniProtKB-KW"/>
</dbReference>
<evidence type="ECO:0000256" key="1">
    <source>
        <dbReference type="SAM" id="MobiDB-lite"/>
    </source>
</evidence>
<keyword evidence="3" id="KW-0418">Kinase</keyword>
<dbReference type="InterPro" id="IPR016187">
    <property type="entry name" value="CTDL_fold"/>
</dbReference>
<name>A0A0E3Q0C8_METMZ</name>
<dbReference type="RefSeq" id="WP_011033749.1">
    <property type="nucleotide sequence ID" value="NZ_CP009509.1"/>
</dbReference>
<dbReference type="SUPFAM" id="SSF56436">
    <property type="entry name" value="C-type lectin-like"/>
    <property type="match status" value="1"/>
</dbReference>
<organism evidence="3 4">
    <name type="scientific">Methanosarcina mazei WWM610</name>
    <dbReference type="NCBI Taxonomy" id="1434117"/>
    <lineage>
        <taxon>Archaea</taxon>
        <taxon>Methanobacteriati</taxon>
        <taxon>Methanobacteriota</taxon>
        <taxon>Stenosarchaea group</taxon>
        <taxon>Methanomicrobia</taxon>
        <taxon>Methanosarcinales</taxon>
        <taxon>Methanosarcinaceae</taxon>
        <taxon>Methanosarcina</taxon>
    </lineage>
</organism>
<dbReference type="GeneID" id="24852579"/>
<dbReference type="InterPro" id="IPR051043">
    <property type="entry name" value="Sulfatase_Mod_Factor_Kinase"/>
</dbReference>
<dbReference type="AlphaFoldDB" id="A0A0E3Q0C8"/>
<dbReference type="Pfam" id="PF03781">
    <property type="entry name" value="FGE-sulfatase"/>
    <property type="match status" value="1"/>
</dbReference>
<dbReference type="PATRIC" id="fig|1434117.4.peg.3553"/>
<gene>
    <name evidence="3" type="ORF">MSMAW_2797</name>
</gene>
<dbReference type="Proteomes" id="UP000033058">
    <property type="component" value="Chromosome"/>
</dbReference>
<evidence type="ECO:0000259" key="2">
    <source>
        <dbReference type="Pfam" id="PF03781"/>
    </source>
</evidence>
<dbReference type="InterPro" id="IPR005532">
    <property type="entry name" value="SUMF_dom"/>
</dbReference>
<evidence type="ECO:0000313" key="4">
    <source>
        <dbReference type="Proteomes" id="UP000033058"/>
    </source>
</evidence>
<feature type="region of interest" description="Disordered" evidence="1">
    <location>
        <begin position="222"/>
        <end position="241"/>
    </location>
</feature>
<protein>
    <submittedName>
        <fullName evidence="3">Serine/threonine kinase</fullName>
    </submittedName>
</protein>
<feature type="domain" description="Sulfatase-modifying factor enzyme-like" evidence="2">
    <location>
        <begin position="53"/>
        <end position="273"/>
    </location>
</feature>
<accession>A0A0E3Q0C8</accession>
<proteinExistence type="predicted"/>
<dbReference type="EMBL" id="CP009509">
    <property type="protein sequence ID" value="AKB41788.1"/>
    <property type="molecule type" value="Genomic_DNA"/>
</dbReference>
<dbReference type="Gene3D" id="3.90.1580.10">
    <property type="entry name" value="paralog of FGE (formylglycine-generating enzyme)"/>
    <property type="match status" value="1"/>
</dbReference>
<feature type="compositionally biased region" description="Low complexity" evidence="1">
    <location>
        <begin position="231"/>
        <end position="241"/>
    </location>
</feature>
<dbReference type="PANTHER" id="PTHR23150:SF19">
    <property type="entry name" value="FORMYLGLYCINE-GENERATING ENZYME"/>
    <property type="match status" value="1"/>
</dbReference>
<sequence length="275" mass="31375">MGSKISIINHINTIRYYLKKNEVEDKVEDPAGAAEPESTEAFGTFISPSTGMEFIMAPAGEFLMGSSPEEKGRSYSESPVHRVTIKNPFYIGKYQVTQKQWKTIMGTSPSNFNEDFRPVELVSWEDVQEFIGKLNAMENTTKYRLPSEAEWEYACRAGKQSRYFFGEDESKLGDYAWYARNAGRKTHPAGRKKPNRWGLYDMCGNVWEWVQDSWHEDYNGAPSDGSAWEDGNSSNRVSRGGSWYCSTNSCRSASRFSREPEKHLANLGFRLVKEL</sequence>
<dbReference type="PANTHER" id="PTHR23150">
    <property type="entry name" value="SULFATASE MODIFYING FACTOR 1, 2"/>
    <property type="match status" value="1"/>
</dbReference>
<keyword evidence="3" id="KW-0808">Transferase</keyword>
<reference evidence="3 4" key="1">
    <citation type="submission" date="2014-07" db="EMBL/GenBank/DDBJ databases">
        <title>Methanogenic archaea and the global carbon cycle.</title>
        <authorList>
            <person name="Henriksen J.R."/>
            <person name="Luke J."/>
            <person name="Reinhart S."/>
            <person name="Benedict M.N."/>
            <person name="Youngblut N.D."/>
            <person name="Metcalf M.E."/>
            <person name="Whitaker R.J."/>
            <person name="Metcalf W.W."/>
        </authorList>
    </citation>
    <scope>NUCLEOTIDE SEQUENCE [LARGE SCALE GENOMIC DNA]</scope>
    <source>
        <strain evidence="3 4">WWM610</strain>
    </source>
</reference>
<dbReference type="InterPro" id="IPR042095">
    <property type="entry name" value="SUMF_sf"/>
</dbReference>
<dbReference type="HOGENOM" id="CLU_012431_2_1_2"/>
<evidence type="ECO:0000313" key="3">
    <source>
        <dbReference type="EMBL" id="AKB41788.1"/>
    </source>
</evidence>
<dbReference type="GO" id="GO:0120147">
    <property type="term" value="F:formylglycine-generating oxidase activity"/>
    <property type="evidence" value="ECO:0007669"/>
    <property type="project" value="TreeGrafter"/>
</dbReference>